<organism evidence="2 3">
    <name type="scientific">Drosophila gunungcola</name>
    <name type="common">fruit fly</name>
    <dbReference type="NCBI Taxonomy" id="103775"/>
    <lineage>
        <taxon>Eukaryota</taxon>
        <taxon>Metazoa</taxon>
        <taxon>Ecdysozoa</taxon>
        <taxon>Arthropoda</taxon>
        <taxon>Hexapoda</taxon>
        <taxon>Insecta</taxon>
        <taxon>Pterygota</taxon>
        <taxon>Neoptera</taxon>
        <taxon>Endopterygota</taxon>
        <taxon>Diptera</taxon>
        <taxon>Brachycera</taxon>
        <taxon>Muscomorpha</taxon>
        <taxon>Ephydroidea</taxon>
        <taxon>Drosophilidae</taxon>
        <taxon>Drosophila</taxon>
        <taxon>Sophophora</taxon>
    </lineage>
</organism>
<reference evidence="2" key="1">
    <citation type="journal article" date="2023" name="Genome Biol. Evol.">
        <title>Long-read-based Genome Assembly of Drosophila gunungcola Reveals Fewer Chemosensory Genes in Flower-breeding Species.</title>
        <authorList>
            <person name="Negi A."/>
            <person name="Liao B.Y."/>
            <person name="Yeh S.D."/>
        </authorList>
    </citation>
    <scope>NUCLEOTIDE SEQUENCE</scope>
    <source>
        <strain evidence="2">Sukarami</strain>
    </source>
</reference>
<evidence type="ECO:0000313" key="3">
    <source>
        <dbReference type="Proteomes" id="UP001059596"/>
    </source>
</evidence>
<gene>
    <name evidence="2" type="ORF">M5D96_012341</name>
</gene>
<keyword evidence="3" id="KW-1185">Reference proteome</keyword>
<dbReference type="InterPro" id="IPR052626">
    <property type="entry name" value="SWT1_Regulator"/>
</dbReference>
<protein>
    <recommendedName>
        <fullName evidence="1">PIN domain-containing protein</fullName>
    </recommendedName>
</protein>
<dbReference type="EMBL" id="JAMKOV010000057">
    <property type="protein sequence ID" value="KAI8034825.1"/>
    <property type="molecule type" value="Genomic_DNA"/>
</dbReference>
<accession>A0A9P9YDD6</accession>
<dbReference type="SUPFAM" id="SSF88723">
    <property type="entry name" value="PIN domain-like"/>
    <property type="match status" value="1"/>
</dbReference>
<dbReference type="GO" id="GO:0005634">
    <property type="term" value="C:nucleus"/>
    <property type="evidence" value="ECO:0007669"/>
    <property type="project" value="TreeGrafter"/>
</dbReference>
<dbReference type="Pfam" id="PF13638">
    <property type="entry name" value="PIN_4"/>
    <property type="match status" value="1"/>
</dbReference>
<comment type="caution">
    <text evidence="2">The sequence shown here is derived from an EMBL/GenBank/DDBJ whole genome shotgun (WGS) entry which is preliminary data.</text>
</comment>
<dbReference type="Proteomes" id="UP001059596">
    <property type="component" value="Unassembled WGS sequence"/>
</dbReference>
<dbReference type="AlphaFoldDB" id="A0A9P9YDD6"/>
<name>A0A9P9YDD6_9MUSC</name>
<sequence>MEWEEFTEDEPPKQAQDLALKENEFNRIESTEEDDISLIRQAADGEELPAHLQDHMYFVLDTNVLMQNIKFVESLTDVVLPGTVGSVLYIPYVVIKELDKLKGQHQDDRDVKRLVAVRAIRYLNTKFDESLEIQGG</sequence>
<dbReference type="InterPro" id="IPR029060">
    <property type="entry name" value="PIN-like_dom_sf"/>
</dbReference>
<feature type="domain" description="PIN" evidence="1">
    <location>
        <begin position="58"/>
        <end position="129"/>
    </location>
</feature>
<dbReference type="PANTHER" id="PTHR16161">
    <property type="entry name" value="TRANSCRIPTIONAL PROTEIN SWT1"/>
    <property type="match status" value="1"/>
</dbReference>
<dbReference type="Gene3D" id="3.40.50.1010">
    <property type="entry name" value="5'-nuclease"/>
    <property type="match status" value="1"/>
</dbReference>
<proteinExistence type="predicted"/>
<dbReference type="PANTHER" id="PTHR16161:SF0">
    <property type="entry name" value="TRANSCRIPTIONAL PROTEIN SWT1"/>
    <property type="match status" value="1"/>
</dbReference>
<dbReference type="InterPro" id="IPR002716">
    <property type="entry name" value="PIN_dom"/>
</dbReference>
<evidence type="ECO:0000313" key="2">
    <source>
        <dbReference type="EMBL" id="KAI8034825.1"/>
    </source>
</evidence>
<evidence type="ECO:0000259" key="1">
    <source>
        <dbReference type="Pfam" id="PF13638"/>
    </source>
</evidence>